<proteinExistence type="predicted"/>
<feature type="domain" description="HTH cro/C1-type" evidence="1">
    <location>
        <begin position="9"/>
        <end position="63"/>
    </location>
</feature>
<sequence length="69" mass="7997">MYKVGKCRLKEHIASANMTQADLARRTGYFRSNISEWASSDHVMTLEAAKNISEILECSIDELYEWDLR</sequence>
<evidence type="ECO:0000259" key="1">
    <source>
        <dbReference type="PROSITE" id="PS50943"/>
    </source>
</evidence>
<gene>
    <name evidence="2" type="ORF">D7Z54_33145</name>
</gene>
<evidence type="ECO:0000313" key="3">
    <source>
        <dbReference type="Proteomes" id="UP000275076"/>
    </source>
</evidence>
<dbReference type="SMART" id="SM00530">
    <property type="entry name" value="HTH_XRE"/>
    <property type="match status" value="1"/>
</dbReference>
<dbReference type="SUPFAM" id="SSF47413">
    <property type="entry name" value="lambda repressor-like DNA-binding domains"/>
    <property type="match status" value="1"/>
</dbReference>
<dbReference type="RefSeq" id="WP_125563200.1">
    <property type="nucleotide sequence ID" value="NZ_RBVX01000097.1"/>
</dbReference>
<dbReference type="GO" id="GO:0003677">
    <property type="term" value="F:DNA binding"/>
    <property type="evidence" value="ECO:0007669"/>
    <property type="project" value="InterPro"/>
</dbReference>
<dbReference type="CDD" id="cd00093">
    <property type="entry name" value="HTH_XRE"/>
    <property type="match status" value="1"/>
</dbReference>
<dbReference type="InterPro" id="IPR001387">
    <property type="entry name" value="Cro/C1-type_HTH"/>
</dbReference>
<dbReference type="Pfam" id="PF13443">
    <property type="entry name" value="HTH_26"/>
    <property type="match status" value="1"/>
</dbReference>
<dbReference type="AlphaFoldDB" id="A0A3R9QMF6"/>
<organism evidence="2 3">
    <name type="scientific">Salibacterium salarium</name>
    <dbReference type="NCBI Taxonomy" id="284579"/>
    <lineage>
        <taxon>Bacteria</taxon>
        <taxon>Bacillati</taxon>
        <taxon>Bacillota</taxon>
        <taxon>Bacilli</taxon>
        <taxon>Bacillales</taxon>
        <taxon>Bacillaceae</taxon>
    </lineage>
</organism>
<reference evidence="2 3" key="1">
    <citation type="submission" date="2018-10" db="EMBL/GenBank/DDBJ databases">
        <title>Draft genome sequence of Bacillus salarius IM0101, isolated from a hypersaline soil in Inner Mongolia, China.</title>
        <authorList>
            <person name="Yamprayoonswat W."/>
            <person name="Boonvisut S."/>
            <person name="Jumpathong W."/>
            <person name="Sittihan S."/>
            <person name="Ruangsuj P."/>
            <person name="Wanthongcharoen S."/>
            <person name="Thongpramul N."/>
            <person name="Pimmason S."/>
            <person name="Yu B."/>
            <person name="Yasawong M."/>
        </authorList>
    </citation>
    <scope>NUCLEOTIDE SEQUENCE [LARGE SCALE GENOMIC DNA]</scope>
    <source>
        <strain evidence="2 3">IM0101</strain>
    </source>
</reference>
<dbReference type="Gene3D" id="1.10.260.40">
    <property type="entry name" value="lambda repressor-like DNA-binding domains"/>
    <property type="match status" value="1"/>
</dbReference>
<dbReference type="InterPro" id="IPR010982">
    <property type="entry name" value="Lambda_DNA-bd_dom_sf"/>
</dbReference>
<dbReference type="OrthoDB" id="2472497at2"/>
<accession>A0A3R9QMF6</accession>
<dbReference type="EMBL" id="RBVX01000097">
    <property type="protein sequence ID" value="RSL29078.1"/>
    <property type="molecule type" value="Genomic_DNA"/>
</dbReference>
<evidence type="ECO:0000313" key="2">
    <source>
        <dbReference type="EMBL" id="RSL29078.1"/>
    </source>
</evidence>
<comment type="caution">
    <text evidence="2">The sequence shown here is derived from an EMBL/GenBank/DDBJ whole genome shotgun (WGS) entry which is preliminary data.</text>
</comment>
<dbReference type="PROSITE" id="PS50943">
    <property type="entry name" value="HTH_CROC1"/>
    <property type="match status" value="1"/>
</dbReference>
<protein>
    <submittedName>
        <fullName evidence="2">XRE family transcriptional regulator</fullName>
    </submittedName>
</protein>
<name>A0A3R9QMF6_9BACI</name>
<keyword evidence="3" id="KW-1185">Reference proteome</keyword>
<dbReference type="Proteomes" id="UP000275076">
    <property type="component" value="Unassembled WGS sequence"/>
</dbReference>